<evidence type="ECO:0000313" key="3">
    <source>
        <dbReference type="Proteomes" id="UP000005959"/>
    </source>
</evidence>
<dbReference type="HOGENOM" id="CLU_1155148_0_0_6"/>
<evidence type="ECO:0000313" key="2">
    <source>
        <dbReference type="EMBL" id="EHM39928.1"/>
    </source>
</evidence>
<reference evidence="2 3" key="1">
    <citation type="submission" date="2011-08" db="EMBL/GenBank/DDBJ databases">
        <authorList>
            <person name="Weinstock G."/>
            <person name="Sodergren E."/>
            <person name="Clifton S."/>
            <person name="Fulton L."/>
            <person name="Fulton B."/>
            <person name="Courtney L."/>
            <person name="Fronick C."/>
            <person name="Harrison M."/>
            <person name="Strong C."/>
            <person name="Farmer C."/>
            <person name="Delahaunty K."/>
            <person name="Markovic C."/>
            <person name="Hall O."/>
            <person name="Minx P."/>
            <person name="Tomlinson C."/>
            <person name="Mitreva M."/>
            <person name="Hou S."/>
            <person name="Chen J."/>
            <person name="Wollam A."/>
            <person name="Pepin K.H."/>
            <person name="Johnson M."/>
            <person name="Bhonagiri V."/>
            <person name="Zhang X."/>
            <person name="Suruliraj S."/>
            <person name="Warren W."/>
            <person name="Chinwalla A."/>
            <person name="Mardis E.R."/>
            <person name="Wilson R.K."/>
        </authorList>
    </citation>
    <scope>NUCLEOTIDE SEQUENCE [LARGE SCALE GENOMIC DNA]</scope>
    <source>
        <strain evidence="2 3">ATCC 51873</strain>
    </source>
</reference>
<dbReference type="PATRIC" id="fig|1002364.3.peg.3224"/>
<dbReference type="EMBL" id="AGCI01000087">
    <property type="protein sequence ID" value="EHM39928.1"/>
    <property type="molecule type" value="Genomic_DNA"/>
</dbReference>
<protein>
    <submittedName>
        <fullName evidence="2">Uncharacterized protein</fullName>
    </submittedName>
</protein>
<dbReference type="Proteomes" id="UP000005959">
    <property type="component" value="Unassembled WGS sequence"/>
</dbReference>
<dbReference type="AlphaFoldDB" id="G9YAE6"/>
<keyword evidence="1" id="KW-0732">Signal</keyword>
<feature type="signal peptide" evidence="1">
    <location>
        <begin position="1"/>
        <end position="19"/>
    </location>
</feature>
<proteinExistence type="predicted"/>
<comment type="caution">
    <text evidence="2">The sequence shown here is derived from an EMBL/GenBank/DDBJ whole genome shotgun (WGS) entry which is preliminary data.</text>
</comment>
<feature type="chain" id="PRO_5003528876" evidence="1">
    <location>
        <begin position="20"/>
        <end position="240"/>
    </location>
</feature>
<accession>G9YAE6</accession>
<gene>
    <name evidence="2" type="ORF">HMPREF0454_03570</name>
</gene>
<evidence type="ECO:0000256" key="1">
    <source>
        <dbReference type="SAM" id="SignalP"/>
    </source>
</evidence>
<dbReference type="RefSeq" id="WP_004094840.1">
    <property type="nucleotide sequence ID" value="NZ_JH417544.1"/>
</dbReference>
<organism evidence="2 3">
    <name type="scientific">Hafnia alvei ATCC 51873</name>
    <dbReference type="NCBI Taxonomy" id="1002364"/>
    <lineage>
        <taxon>Bacteria</taxon>
        <taxon>Pseudomonadati</taxon>
        <taxon>Pseudomonadota</taxon>
        <taxon>Gammaproteobacteria</taxon>
        <taxon>Enterobacterales</taxon>
        <taxon>Hafniaceae</taxon>
        <taxon>Hafnia</taxon>
    </lineage>
</organism>
<name>G9YAE6_HAFAL</name>
<sequence>MNKLIALLLLGVFPASVFAGENYKKIDDFIAQTYQKSDDQNAPWHKKRKADEAIVSDYSLCYNKMVSQKSQHYLVVMCPDMSKSTYDNEPFPTDIYVFQKTDQGYALLVSEQDSGEQFEDVVNMGSEKWAVHGSSYAMNQGYEQAHDTLSLFVKNTFIPVAKWTSLQDNSGAISPQEPNKNEHIENKLSIDSSQPDADFYPLIINSVGNRGATKINEKYKINYAMDKGGYIIPDELNEGY</sequence>